<evidence type="ECO:0000259" key="1">
    <source>
        <dbReference type="Pfam" id="PF04480"/>
    </source>
</evidence>
<protein>
    <recommendedName>
        <fullName evidence="1">DUF559 domain-containing protein</fullName>
    </recommendedName>
</protein>
<dbReference type="RefSeq" id="WP_012797851.1">
    <property type="nucleotide sequence ID" value="NC_013165.1"/>
</dbReference>
<dbReference type="KEGG" id="shi:Shel_06870"/>
<dbReference type="eggNOG" id="COG2852">
    <property type="taxonomic scope" value="Bacteria"/>
</dbReference>
<proteinExistence type="predicted"/>
<gene>
    <name evidence="2" type="ordered locus">Shel_06870</name>
</gene>
<evidence type="ECO:0000313" key="2">
    <source>
        <dbReference type="EMBL" id="ACV21746.1"/>
    </source>
</evidence>
<dbReference type="InterPro" id="IPR007569">
    <property type="entry name" value="DUF559"/>
</dbReference>
<dbReference type="AlphaFoldDB" id="C7N4B1"/>
<accession>C7N4B1</accession>
<dbReference type="Pfam" id="PF04480">
    <property type="entry name" value="DUF559"/>
    <property type="match status" value="1"/>
</dbReference>
<sequence>MLAGMIIVSGHTALDYYRSHRFSARHTMLSTKDVPELLAQANRDSSPSKVLGVDLESYGLLSAYDTVCVLVANRSVRRANAGVTYRLWSGELASGMLRVVSDELCVPSPEFLFLLSAGQLSIPKLVELGTELCGKYLVGSYYNFGGPRPPALTTLADLASFVERFPGTRGYDKAMMALRYVRENSWSAMETKVVVILCLPSRMGGYGAPLPILNPAIPLLERQRPIDGRCEFDGDMLWKRVLPNGTVIYAILEYDGRQHQSHQAILRDKHRDNILSGKGFRLLRAQYEDIATDAGMDYLARDLFAALEIRRRPASASVTQKRHETRRLILADDYPMCTKPRSVQEEVPDGHVFGISSQ</sequence>
<organism evidence="2 3">
    <name type="scientific">Slackia heliotrinireducens (strain ATCC 29202 / DSM 20476 / NCTC 11029 / RHS 1)</name>
    <name type="common">Peptococcus heliotrinreducens</name>
    <dbReference type="NCBI Taxonomy" id="471855"/>
    <lineage>
        <taxon>Bacteria</taxon>
        <taxon>Bacillati</taxon>
        <taxon>Actinomycetota</taxon>
        <taxon>Coriobacteriia</taxon>
        <taxon>Eggerthellales</taxon>
        <taxon>Eggerthellaceae</taxon>
        <taxon>Slackia</taxon>
    </lineage>
</organism>
<evidence type="ECO:0000313" key="3">
    <source>
        <dbReference type="Proteomes" id="UP000002026"/>
    </source>
</evidence>
<dbReference type="Gene3D" id="3.40.960.10">
    <property type="entry name" value="VSR Endonuclease"/>
    <property type="match status" value="1"/>
</dbReference>
<dbReference type="Proteomes" id="UP000002026">
    <property type="component" value="Chromosome"/>
</dbReference>
<dbReference type="HOGENOM" id="CLU_054526_3_0_11"/>
<name>C7N4B1_SLAHD</name>
<keyword evidence="3" id="KW-1185">Reference proteome</keyword>
<reference evidence="2 3" key="1">
    <citation type="journal article" date="2009" name="Stand. Genomic Sci.">
        <title>Complete genome sequence of Slackia heliotrinireducens type strain (RHS 1).</title>
        <authorList>
            <person name="Pukall R."/>
            <person name="Lapidus A."/>
            <person name="Nolan M."/>
            <person name="Copeland A."/>
            <person name="Glavina Del Rio T."/>
            <person name="Lucas S."/>
            <person name="Chen F."/>
            <person name="Tice H."/>
            <person name="Cheng J.F."/>
            <person name="Chertkov O."/>
            <person name="Bruce D."/>
            <person name="Goodwin L."/>
            <person name="Kuske C."/>
            <person name="Brettin T."/>
            <person name="Detter J.C."/>
            <person name="Han C."/>
            <person name="Pitluck S."/>
            <person name="Pati A."/>
            <person name="Mavrommatis K."/>
            <person name="Ivanova N."/>
            <person name="Ovchinnikova G."/>
            <person name="Chen A."/>
            <person name="Palaniappan K."/>
            <person name="Schneider S."/>
            <person name="Rohde M."/>
            <person name="Chain P."/>
            <person name="D'haeseleer P."/>
            <person name="Goker M."/>
            <person name="Bristow J."/>
            <person name="Eisen J.A."/>
            <person name="Markowitz V."/>
            <person name="Kyrpides N.C."/>
            <person name="Klenk H.P."/>
            <person name="Hugenholtz P."/>
        </authorList>
    </citation>
    <scope>NUCLEOTIDE SEQUENCE [LARGE SCALE GENOMIC DNA]</scope>
    <source>
        <strain evidence="3">ATCC 29202 / DSM 20476 / NCTC 11029 / RHS 1</strain>
    </source>
</reference>
<feature type="domain" description="DUF559" evidence="1">
    <location>
        <begin position="251"/>
        <end position="294"/>
    </location>
</feature>
<dbReference type="EMBL" id="CP001684">
    <property type="protein sequence ID" value="ACV21746.1"/>
    <property type="molecule type" value="Genomic_DNA"/>
</dbReference>